<feature type="chain" id="PRO_5040885707" evidence="1">
    <location>
        <begin position="23"/>
        <end position="168"/>
    </location>
</feature>
<dbReference type="AlphaFoldDB" id="A0A9W6G380"/>
<evidence type="ECO:0000313" key="3">
    <source>
        <dbReference type="EMBL" id="GLI39528.1"/>
    </source>
</evidence>
<dbReference type="InterPro" id="IPR023346">
    <property type="entry name" value="Lysozyme-like_dom_sf"/>
</dbReference>
<organism evidence="3 4">
    <name type="scientific">Geobacter hydrogenophilus</name>
    <dbReference type="NCBI Taxonomy" id="40983"/>
    <lineage>
        <taxon>Bacteria</taxon>
        <taxon>Pseudomonadati</taxon>
        <taxon>Thermodesulfobacteriota</taxon>
        <taxon>Desulfuromonadia</taxon>
        <taxon>Geobacterales</taxon>
        <taxon>Geobacteraceae</taxon>
        <taxon>Geobacter</taxon>
    </lineage>
</organism>
<comment type="caution">
    <text evidence="3">The sequence shown here is derived from an EMBL/GenBank/DDBJ whole genome shotgun (WGS) entry which is preliminary data.</text>
</comment>
<accession>A0A9W6G380</accession>
<feature type="signal peptide" evidence="1">
    <location>
        <begin position="1"/>
        <end position="22"/>
    </location>
</feature>
<dbReference type="Proteomes" id="UP001144352">
    <property type="component" value="Unassembled WGS sequence"/>
</dbReference>
<feature type="domain" description="Transglycosylase SLT" evidence="2">
    <location>
        <begin position="24"/>
        <end position="121"/>
    </location>
</feature>
<dbReference type="InterPro" id="IPR008258">
    <property type="entry name" value="Transglycosylase_SLT_dom_1"/>
</dbReference>
<keyword evidence="4" id="KW-1185">Reference proteome</keyword>
<gene>
    <name evidence="3" type="ORF">GHYDROH2_30290</name>
</gene>
<dbReference type="Gene3D" id="1.10.530.10">
    <property type="match status" value="1"/>
</dbReference>
<dbReference type="CDD" id="cd13400">
    <property type="entry name" value="LT_IagB-like"/>
    <property type="match status" value="1"/>
</dbReference>
<proteinExistence type="predicted"/>
<keyword evidence="1" id="KW-0732">Signal</keyword>
<name>A0A9W6G380_9BACT</name>
<reference evidence="3" key="1">
    <citation type="submission" date="2022-12" db="EMBL/GenBank/DDBJ databases">
        <title>Reference genome sequencing for broad-spectrum identification of bacterial and archaeal isolates by mass spectrometry.</title>
        <authorList>
            <person name="Sekiguchi Y."/>
            <person name="Tourlousse D.M."/>
        </authorList>
    </citation>
    <scope>NUCLEOTIDE SEQUENCE</scope>
    <source>
        <strain evidence="3">H2</strain>
    </source>
</reference>
<sequence>MRLATLAFLLCLSIGSSNPAAAFCFEEAGNQYGISPQLLYAISKGESSFNPLAINYNTNGTYDYGLMQINSTWEPALRKLGISWNNLADPCTNVMVGAWVLSQCIRDYGYTWSAVGCYNSRTPSKRDRYAARVARIVKRELTHSQPVQVASATHVATPWEEAFGLESR</sequence>
<evidence type="ECO:0000313" key="4">
    <source>
        <dbReference type="Proteomes" id="UP001144352"/>
    </source>
</evidence>
<dbReference type="SUPFAM" id="SSF53955">
    <property type="entry name" value="Lysozyme-like"/>
    <property type="match status" value="1"/>
</dbReference>
<protein>
    <submittedName>
        <fullName evidence="3">Transglycosylase</fullName>
    </submittedName>
</protein>
<dbReference type="Pfam" id="PF01464">
    <property type="entry name" value="SLT"/>
    <property type="match status" value="1"/>
</dbReference>
<evidence type="ECO:0000259" key="2">
    <source>
        <dbReference type="Pfam" id="PF01464"/>
    </source>
</evidence>
<dbReference type="EMBL" id="BSDS01000002">
    <property type="protein sequence ID" value="GLI39528.1"/>
    <property type="molecule type" value="Genomic_DNA"/>
</dbReference>
<dbReference type="RefSeq" id="WP_214187466.1">
    <property type="nucleotide sequence ID" value="NZ_BSDS01000002.1"/>
</dbReference>
<evidence type="ECO:0000256" key="1">
    <source>
        <dbReference type="SAM" id="SignalP"/>
    </source>
</evidence>